<dbReference type="Pfam" id="PF03062">
    <property type="entry name" value="MBOAT"/>
    <property type="match status" value="1"/>
</dbReference>
<keyword evidence="2 6" id="KW-0812">Transmembrane</keyword>
<feature type="transmembrane region" description="Helical" evidence="6">
    <location>
        <begin position="103"/>
        <end position="136"/>
    </location>
</feature>
<dbReference type="PANTHER" id="PTHR13285:SF18">
    <property type="entry name" value="PROTEIN-CYSTEINE N-PALMITOYLTRANSFERASE RASP"/>
    <property type="match status" value="1"/>
</dbReference>
<name>A0A5E4MXJ8_9HEMI</name>
<evidence type="ECO:0000313" key="7">
    <source>
        <dbReference type="EMBL" id="VVC35436.1"/>
    </source>
</evidence>
<keyword evidence="3 6" id="KW-1133">Transmembrane helix</keyword>
<evidence type="ECO:0000256" key="4">
    <source>
        <dbReference type="ARBA" id="ARBA00023136"/>
    </source>
</evidence>
<feature type="transmembrane region" description="Helical" evidence="6">
    <location>
        <begin position="143"/>
        <end position="159"/>
    </location>
</feature>
<dbReference type="EMBL" id="CABPRJ010001426">
    <property type="protein sequence ID" value="VVC35436.1"/>
    <property type="molecule type" value="Genomic_DNA"/>
</dbReference>
<evidence type="ECO:0000313" key="8">
    <source>
        <dbReference type="Proteomes" id="UP000325440"/>
    </source>
</evidence>
<dbReference type="GO" id="GO:0005783">
    <property type="term" value="C:endoplasmic reticulum"/>
    <property type="evidence" value="ECO:0007669"/>
    <property type="project" value="TreeGrafter"/>
</dbReference>
<evidence type="ECO:0000256" key="2">
    <source>
        <dbReference type="ARBA" id="ARBA00022692"/>
    </source>
</evidence>
<evidence type="ECO:0000256" key="5">
    <source>
        <dbReference type="ARBA" id="ARBA00038268"/>
    </source>
</evidence>
<feature type="transmembrane region" description="Helical" evidence="6">
    <location>
        <begin position="249"/>
        <end position="275"/>
    </location>
</feature>
<feature type="transmembrane region" description="Helical" evidence="6">
    <location>
        <begin position="12"/>
        <end position="32"/>
    </location>
</feature>
<evidence type="ECO:0000256" key="6">
    <source>
        <dbReference type="SAM" id="Phobius"/>
    </source>
</evidence>
<organism evidence="7 8">
    <name type="scientific">Cinara cedri</name>
    <dbReference type="NCBI Taxonomy" id="506608"/>
    <lineage>
        <taxon>Eukaryota</taxon>
        <taxon>Metazoa</taxon>
        <taxon>Ecdysozoa</taxon>
        <taxon>Arthropoda</taxon>
        <taxon>Hexapoda</taxon>
        <taxon>Insecta</taxon>
        <taxon>Pterygota</taxon>
        <taxon>Neoptera</taxon>
        <taxon>Paraneoptera</taxon>
        <taxon>Hemiptera</taxon>
        <taxon>Sternorrhyncha</taxon>
        <taxon>Aphidomorpha</taxon>
        <taxon>Aphidoidea</taxon>
        <taxon>Aphididae</taxon>
        <taxon>Lachninae</taxon>
        <taxon>Cinara</taxon>
    </lineage>
</organism>
<reference evidence="7 8" key="1">
    <citation type="submission" date="2019-08" db="EMBL/GenBank/DDBJ databases">
        <authorList>
            <person name="Alioto T."/>
            <person name="Alioto T."/>
            <person name="Gomez Garrido J."/>
        </authorList>
    </citation>
    <scope>NUCLEOTIDE SEQUENCE [LARGE SCALE GENOMIC DNA]</scope>
</reference>
<comment type="similarity">
    <text evidence="5">Belongs to the membrane-bound acyltransferase family. HHAT subfamily.</text>
</comment>
<feature type="transmembrane region" description="Helical" evidence="6">
    <location>
        <begin position="208"/>
        <end position="229"/>
    </location>
</feature>
<keyword evidence="4 6" id="KW-0472">Membrane</keyword>
<protein>
    <submittedName>
        <fullName evidence="7">Membrane bound O-acyl transferase, MBOAT</fullName>
    </submittedName>
</protein>
<dbReference type="Proteomes" id="UP000325440">
    <property type="component" value="Unassembled WGS sequence"/>
</dbReference>
<proteinExistence type="inferred from homology"/>
<sequence length="357" mass="42008">MKKVENHYVPLYRYEIYCYIIIWASGIIYAVYNVLAISSDLLTSDIPGLVPGWSWLGRKKDICLEWSLWCTFIIYSLGPWIILHSSILLLIQSYFVQVSTLRSVWLITVTSLCVSYNFGLLSVFMFIGLTVIYYCLLLFGNKLFVWITSLFLLGVWSYYNDAIFTMVDFSSDEDIAYLAIMTLYWHQLRCISFSLSSMDKTKSTTLPIFLHFLAYSFYLPCFFFGPIIIYTKLNDGNKNANTKPLHQRLLTLIINLIRYFFWMFVVEFVLHYIYINMFIQNIKVLKNFGITALGGFGFGMGQFFFIKYTFIYGIVIAIAQFDEFLKPPKPPKCISRIYLYSDMWRSFDRGLYDFLKW</sequence>
<dbReference type="GO" id="GO:0016020">
    <property type="term" value="C:membrane"/>
    <property type="evidence" value="ECO:0007669"/>
    <property type="project" value="UniProtKB-SubCell"/>
</dbReference>
<dbReference type="OrthoDB" id="420606at2759"/>
<keyword evidence="8" id="KW-1185">Reference proteome</keyword>
<comment type="subcellular location">
    <subcellularLocation>
        <location evidence="1">Membrane</location>
        <topology evidence="1">Multi-pass membrane protein</topology>
    </subcellularLocation>
</comment>
<dbReference type="PANTHER" id="PTHR13285">
    <property type="entry name" value="ACYLTRANSFERASE"/>
    <property type="match status" value="1"/>
</dbReference>
<gene>
    <name evidence="7" type="ORF">CINCED_3A000935</name>
</gene>
<dbReference type="GO" id="GO:0016409">
    <property type="term" value="F:palmitoyltransferase activity"/>
    <property type="evidence" value="ECO:0007669"/>
    <property type="project" value="TreeGrafter"/>
</dbReference>
<evidence type="ECO:0000256" key="3">
    <source>
        <dbReference type="ARBA" id="ARBA00022989"/>
    </source>
</evidence>
<evidence type="ECO:0000256" key="1">
    <source>
        <dbReference type="ARBA" id="ARBA00004141"/>
    </source>
</evidence>
<dbReference type="InterPro" id="IPR051085">
    <property type="entry name" value="MB_O-acyltransferase"/>
</dbReference>
<keyword evidence="7" id="KW-0808">Transferase</keyword>
<feature type="transmembrane region" description="Helical" evidence="6">
    <location>
        <begin position="66"/>
        <end position="91"/>
    </location>
</feature>
<accession>A0A5E4MXJ8</accession>
<dbReference type="InterPro" id="IPR004299">
    <property type="entry name" value="MBOAT_fam"/>
</dbReference>
<dbReference type="AlphaFoldDB" id="A0A5E4MXJ8"/>